<keyword evidence="2" id="KW-1185">Reference proteome</keyword>
<dbReference type="eggNOG" id="COG5612">
    <property type="taxonomic scope" value="Bacteria"/>
</dbReference>
<dbReference type="Gene3D" id="1.20.120.1490">
    <property type="match status" value="1"/>
</dbReference>
<dbReference type="STRING" id="391625.PPSIR1_27333"/>
<dbReference type="OrthoDB" id="5512011at2"/>
<gene>
    <name evidence="1" type="ORF">PPSIR1_27333</name>
</gene>
<dbReference type="EMBL" id="ABCS01000022">
    <property type="protein sequence ID" value="EDM79151.1"/>
    <property type="molecule type" value="Genomic_DNA"/>
</dbReference>
<dbReference type="Proteomes" id="UP000005801">
    <property type="component" value="Unassembled WGS sequence"/>
</dbReference>
<protein>
    <recommendedName>
        <fullName evidence="3">Periplasmic heavy metal sensor</fullName>
    </recommendedName>
</protein>
<name>A6G4N1_9BACT</name>
<dbReference type="GO" id="GO:0042597">
    <property type="term" value="C:periplasmic space"/>
    <property type="evidence" value="ECO:0007669"/>
    <property type="project" value="InterPro"/>
</dbReference>
<dbReference type="AlphaFoldDB" id="A6G4N1"/>
<accession>A6G4N1</accession>
<reference evidence="1 2" key="1">
    <citation type="submission" date="2007-06" db="EMBL/GenBank/DDBJ databases">
        <authorList>
            <person name="Shimkets L."/>
            <person name="Ferriera S."/>
            <person name="Johnson J."/>
            <person name="Kravitz S."/>
            <person name="Beeson K."/>
            <person name="Sutton G."/>
            <person name="Rogers Y.-H."/>
            <person name="Friedman R."/>
            <person name="Frazier M."/>
            <person name="Venter J.C."/>
        </authorList>
    </citation>
    <scope>NUCLEOTIDE SEQUENCE [LARGE SCALE GENOMIC DNA]</scope>
    <source>
        <strain evidence="1 2">SIR-1</strain>
    </source>
</reference>
<organism evidence="1 2">
    <name type="scientific">Plesiocystis pacifica SIR-1</name>
    <dbReference type="NCBI Taxonomy" id="391625"/>
    <lineage>
        <taxon>Bacteria</taxon>
        <taxon>Pseudomonadati</taxon>
        <taxon>Myxococcota</taxon>
        <taxon>Polyangia</taxon>
        <taxon>Nannocystales</taxon>
        <taxon>Nannocystaceae</taxon>
        <taxon>Plesiocystis</taxon>
    </lineage>
</organism>
<evidence type="ECO:0008006" key="3">
    <source>
        <dbReference type="Google" id="ProtNLM"/>
    </source>
</evidence>
<sequence>MFGFIIGVAASFGAYAYFRRHRGHYRDHGRYGHRGRHGCGRHGRGRRGWGGRWVERIADLIDASPEQERVISDAARELRRDLEGMRDEGKASRRDLADAFGPERLDEERLGELFARHDERLTEARKSVVGALAKVHDALDPDQRQRLARWLARRGPMAGPYR</sequence>
<proteinExistence type="predicted"/>
<evidence type="ECO:0000313" key="2">
    <source>
        <dbReference type="Proteomes" id="UP000005801"/>
    </source>
</evidence>
<dbReference type="InterPro" id="IPR012899">
    <property type="entry name" value="LTXXQ"/>
</dbReference>
<dbReference type="RefSeq" id="WP_006971680.1">
    <property type="nucleotide sequence ID" value="NZ_ABCS01000022.1"/>
</dbReference>
<comment type="caution">
    <text evidence="1">The sequence shown here is derived from an EMBL/GenBank/DDBJ whole genome shotgun (WGS) entry which is preliminary data.</text>
</comment>
<evidence type="ECO:0000313" key="1">
    <source>
        <dbReference type="EMBL" id="EDM79151.1"/>
    </source>
</evidence>
<dbReference type="Pfam" id="PF07813">
    <property type="entry name" value="LTXXQ"/>
    <property type="match status" value="1"/>
</dbReference>